<protein>
    <recommendedName>
        <fullName evidence="1">VOC domain-containing protein</fullName>
    </recommendedName>
</protein>
<dbReference type="SUPFAM" id="SSF54593">
    <property type="entry name" value="Glyoxalase/Bleomycin resistance protein/Dihydroxybiphenyl dioxygenase"/>
    <property type="match status" value="1"/>
</dbReference>
<evidence type="ECO:0000313" key="3">
    <source>
        <dbReference type="Proteomes" id="UP000327294"/>
    </source>
</evidence>
<dbReference type="AlphaFoldDB" id="A0A5P8KEF9"/>
<organism evidence="2 3">
    <name type="scientific">Streptomyces phaeolivaceus</name>
    <dbReference type="NCBI Taxonomy" id="2653200"/>
    <lineage>
        <taxon>Bacteria</taxon>
        <taxon>Bacillati</taxon>
        <taxon>Actinomycetota</taxon>
        <taxon>Actinomycetes</taxon>
        <taxon>Kitasatosporales</taxon>
        <taxon>Streptomycetaceae</taxon>
        <taxon>Streptomyces</taxon>
    </lineage>
</organism>
<accession>A0A5P8KEF9</accession>
<dbReference type="Proteomes" id="UP000327294">
    <property type="component" value="Chromosome"/>
</dbReference>
<dbReference type="Gene3D" id="3.10.180.10">
    <property type="entry name" value="2,3-Dihydroxybiphenyl 1,2-Dioxygenase, domain 1"/>
    <property type="match status" value="1"/>
</dbReference>
<dbReference type="KEGG" id="sphv:F9278_41945"/>
<dbReference type="Pfam" id="PF13669">
    <property type="entry name" value="Glyoxalase_4"/>
    <property type="match status" value="1"/>
</dbReference>
<gene>
    <name evidence="2" type="ORF">F9278_41945</name>
</gene>
<dbReference type="RefSeq" id="WP_152172993.1">
    <property type="nucleotide sequence ID" value="NZ_CP045096.1"/>
</dbReference>
<dbReference type="InterPro" id="IPR029068">
    <property type="entry name" value="Glyas_Bleomycin-R_OHBP_Dase"/>
</dbReference>
<sequence length="271" mass="29626">MTGTEFDHTSLATRAAGPWLSRVTRELGATVVMGEEVPGFRYVMCRVGPWDGCSGLELMEPRPGTGRNFLSRFLDTHGEGPHHLTFVVPALEETIRDAERLGLRLVQTDLTNPRWRETFVVPDPTHGVVIQIADTTSPAPDVSALATGKRDTGSLPLHRLGSDRAWWEPHVRDPVRTATLVSTTLRSTDLACSHRLFADVLGGHPRRLADGAVEFTWARGTLVVEPASTPGVSHLSIADGPVGGFTVVGTPCRGDEITRLTTDRRSRRRSR</sequence>
<keyword evidence="3" id="KW-1185">Reference proteome</keyword>
<dbReference type="InterPro" id="IPR037523">
    <property type="entry name" value="VOC_core"/>
</dbReference>
<evidence type="ECO:0000259" key="1">
    <source>
        <dbReference type="PROSITE" id="PS51819"/>
    </source>
</evidence>
<evidence type="ECO:0000313" key="2">
    <source>
        <dbReference type="EMBL" id="QFR01666.1"/>
    </source>
</evidence>
<name>A0A5P8KEF9_9ACTN</name>
<dbReference type="EMBL" id="CP045096">
    <property type="protein sequence ID" value="QFR01666.1"/>
    <property type="molecule type" value="Genomic_DNA"/>
</dbReference>
<feature type="domain" description="VOC" evidence="1">
    <location>
        <begin position="5"/>
        <end position="135"/>
    </location>
</feature>
<dbReference type="PROSITE" id="PS51819">
    <property type="entry name" value="VOC"/>
    <property type="match status" value="1"/>
</dbReference>
<proteinExistence type="predicted"/>
<reference evidence="2 3" key="1">
    <citation type="submission" date="2019-10" db="EMBL/GenBank/DDBJ databases">
        <title>Streptomyces sp. strain GY16 isolated from leaves of Broussonetia papyrifera.</title>
        <authorList>
            <person name="Mo P."/>
        </authorList>
    </citation>
    <scope>NUCLEOTIDE SEQUENCE [LARGE SCALE GENOMIC DNA]</scope>
    <source>
        <strain evidence="2 3">GY16</strain>
    </source>
</reference>